<dbReference type="AlphaFoldDB" id="A0A0E9R9E3"/>
<evidence type="ECO:0000313" key="1">
    <source>
        <dbReference type="EMBL" id="JAH24958.1"/>
    </source>
</evidence>
<dbReference type="EMBL" id="GBXM01083619">
    <property type="protein sequence ID" value="JAH24958.1"/>
    <property type="molecule type" value="Transcribed_RNA"/>
</dbReference>
<organism evidence="1">
    <name type="scientific">Anguilla anguilla</name>
    <name type="common">European freshwater eel</name>
    <name type="synonym">Muraena anguilla</name>
    <dbReference type="NCBI Taxonomy" id="7936"/>
    <lineage>
        <taxon>Eukaryota</taxon>
        <taxon>Metazoa</taxon>
        <taxon>Chordata</taxon>
        <taxon>Craniata</taxon>
        <taxon>Vertebrata</taxon>
        <taxon>Euteleostomi</taxon>
        <taxon>Actinopterygii</taxon>
        <taxon>Neopterygii</taxon>
        <taxon>Teleostei</taxon>
        <taxon>Anguilliformes</taxon>
        <taxon>Anguillidae</taxon>
        <taxon>Anguilla</taxon>
    </lineage>
</organism>
<reference evidence="1" key="1">
    <citation type="submission" date="2014-11" db="EMBL/GenBank/DDBJ databases">
        <authorList>
            <person name="Amaro Gonzalez C."/>
        </authorList>
    </citation>
    <scope>NUCLEOTIDE SEQUENCE</scope>
</reference>
<name>A0A0E9R9E3_ANGAN</name>
<proteinExistence type="predicted"/>
<reference evidence="1" key="2">
    <citation type="journal article" date="2015" name="Fish Shellfish Immunol.">
        <title>Early steps in the European eel (Anguilla anguilla)-Vibrio vulnificus interaction in the gills: Role of the RtxA13 toxin.</title>
        <authorList>
            <person name="Callol A."/>
            <person name="Pajuelo D."/>
            <person name="Ebbesson L."/>
            <person name="Teles M."/>
            <person name="MacKenzie S."/>
            <person name="Amaro C."/>
        </authorList>
    </citation>
    <scope>NUCLEOTIDE SEQUENCE</scope>
</reference>
<protein>
    <submittedName>
        <fullName evidence="1">Uncharacterized protein</fullName>
    </submittedName>
</protein>
<accession>A0A0E9R9E3</accession>
<sequence>MFIQSAGESRYKCNTATTFCTLRCYSAVSHLRFVQAQFSPLPIAKRTEEFDNLRGKFS</sequence>